<dbReference type="EMBL" id="JAAALK010000079">
    <property type="protein sequence ID" value="KAG8098363.1"/>
    <property type="molecule type" value="Genomic_DNA"/>
</dbReference>
<dbReference type="Proteomes" id="UP000729402">
    <property type="component" value="Unassembled WGS sequence"/>
</dbReference>
<feature type="region of interest" description="Disordered" evidence="1">
    <location>
        <begin position="27"/>
        <end position="121"/>
    </location>
</feature>
<evidence type="ECO:0000256" key="1">
    <source>
        <dbReference type="SAM" id="MobiDB-lite"/>
    </source>
</evidence>
<name>A0A8J5WW94_ZIZPA</name>
<feature type="compositionally biased region" description="Basic residues" evidence="1">
    <location>
        <begin position="101"/>
        <end position="121"/>
    </location>
</feature>
<organism evidence="2 3">
    <name type="scientific">Zizania palustris</name>
    <name type="common">Northern wild rice</name>
    <dbReference type="NCBI Taxonomy" id="103762"/>
    <lineage>
        <taxon>Eukaryota</taxon>
        <taxon>Viridiplantae</taxon>
        <taxon>Streptophyta</taxon>
        <taxon>Embryophyta</taxon>
        <taxon>Tracheophyta</taxon>
        <taxon>Spermatophyta</taxon>
        <taxon>Magnoliopsida</taxon>
        <taxon>Liliopsida</taxon>
        <taxon>Poales</taxon>
        <taxon>Poaceae</taxon>
        <taxon>BOP clade</taxon>
        <taxon>Oryzoideae</taxon>
        <taxon>Oryzeae</taxon>
        <taxon>Zizaniinae</taxon>
        <taxon>Zizania</taxon>
    </lineage>
</organism>
<dbReference type="AlphaFoldDB" id="A0A8J5WW94"/>
<reference evidence="2" key="2">
    <citation type="submission" date="2021-02" db="EMBL/GenBank/DDBJ databases">
        <authorList>
            <person name="Kimball J.A."/>
            <person name="Haas M.W."/>
            <person name="Macchietto M."/>
            <person name="Kono T."/>
            <person name="Duquette J."/>
            <person name="Shao M."/>
        </authorList>
    </citation>
    <scope>NUCLEOTIDE SEQUENCE</scope>
    <source>
        <tissue evidence="2">Fresh leaf tissue</tissue>
    </source>
</reference>
<gene>
    <name evidence="2" type="ORF">GUJ93_ZPchr0013g37549</name>
</gene>
<reference evidence="2" key="1">
    <citation type="journal article" date="2021" name="bioRxiv">
        <title>Whole Genome Assembly and Annotation of Northern Wild Rice, Zizania palustris L., Supports a Whole Genome Duplication in the Zizania Genus.</title>
        <authorList>
            <person name="Haas M."/>
            <person name="Kono T."/>
            <person name="Macchietto M."/>
            <person name="Millas R."/>
            <person name="McGilp L."/>
            <person name="Shao M."/>
            <person name="Duquette J."/>
            <person name="Hirsch C.N."/>
            <person name="Kimball J."/>
        </authorList>
    </citation>
    <scope>NUCLEOTIDE SEQUENCE</scope>
    <source>
        <tissue evidence="2">Fresh leaf tissue</tissue>
    </source>
</reference>
<feature type="compositionally biased region" description="Low complexity" evidence="1">
    <location>
        <begin position="76"/>
        <end position="88"/>
    </location>
</feature>
<sequence length="121" mass="12657">MSETSKLLKDVNAEDVFPFFGGVVNLKGPHEANPSANHERTDARHPLAHRAATGAAGTSNGDAASPAKDQHCIHFPGVPASAASASVPPLSPGGPPSPHTGRLHAPPRRRILPRHPYVHLP</sequence>
<comment type="caution">
    <text evidence="2">The sequence shown here is derived from an EMBL/GenBank/DDBJ whole genome shotgun (WGS) entry which is preliminary data.</text>
</comment>
<evidence type="ECO:0000313" key="3">
    <source>
        <dbReference type="Proteomes" id="UP000729402"/>
    </source>
</evidence>
<keyword evidence="3" id="KW-1185">Reference proteome</keyword>
<evidence type="ECO:0000313" key="2">
    <source>
        <dbReference type="EMBL" id="KAG8098363.1"/>
    </source>
</evidence>
<feature type="compositionally biased region" description="Pro residues" evidence="1">
    <location>
        <begin position="89"/>
        <end position="98"/>
    </location>
</feature>
<proteinExistence type="predicted"/>
<accession>A0A8J5WW94</accession>
<protein>
    <submittedName>
        <fullName evidence="2">Uncharacterized protein</fullName>
    </submittedName>
</protein>